<feature type="non-terminal residue" evidence="6">
    <location>
        <position position="335"/>
    </location>
</feature>
<keyword evidence="3" id="KW-0560">Oxidoreductase</keyword>
<evidence type="ECO:0000259" key="4">
    <source>
        <dbReference type="Pfam" id="PF03241"/>
    </source>
</evidence>
<evidence type="ECO:0000259" key="5">
    <source>
        <dbReference type="Pfam" id="PF11794"/>
    </source>
</evidence>
<protein>
    <recommendedName>
        <fullName evidence="7">HpaB/PvcC/4-BUDH N-terminal domain-containing protein</fullName>
    </recommendedName>
</protein>
<evidence type="ECO:0008006" key="7">
    <source>
        <dbReference type="Google" id="ProtNLM"/>
    </source>
</evidence>
<dbReference type="Pfam" id="PF03241">
    <property type="entry name" value="HpaB"/>
    <property type="match status" value="1"/>
</dbReference>
<dbReference type="InterPro" id="IPR046373">
    <property type="entry name" value="Acyl-CoA_Oxase/DH_mid-dom_sf"/>
</dbReference>
<dbReference type="Gene3D" id="1.10.3140.10">
    <property type="entry name" value="4-hydroxybutyryl-coa dehydratase, domain 1"/>
    <property type="match status" value="1"/>
</dbReference>
<reference evidence="6" key="1">
    <citation type="submission" date="2018-05" db="EMBL/GenBank/DDBJ databases">
        <authorList>
            <person name="Lanie J.A."/>
            <person name="Ng W.-L."/>
            <person name="Kazmierczak K.M."/>
            <person name="Andrzejewski T.M."/>
            <person name="Davidsen T.M."/>
            <person name="Wayne K.J."/>
            <person name="Tettelin H."/>
            <person name="Glass J.I."/>
            <person name="Rusch D."/>
            <person name="Podicherti R."/>
            <person name="Tsui H.-C.T."/>
            <person name="Winkler M.E."/>
        </authorList>
    </citation>
    <scope>NUCLEOTIDE SEQUENCE</scope>
</reference>
<evidence type="ECO:0000313" key="6">
    <source>
        <dbReference type="EMBL" id="SVC81202.1"/>
    </source>
</evidence>
<dbReference type="InterPro" id="IPR024719">
    <property type="entry name" value="HpaB/PvcC/4-BUDH_C"/>
</dbReference>
<dbReference type="PANTHER" id="PTHR36117:SF3">
    <property type="entry name" value="4-HYDROXYPHENYLACETATE 3-MONOOXYGENASE-RELATED"/>
    <property type="match status" value="1"/>
</dbReference>
<name>A0A382Q9K4_9ZZZZ</name>
<dbReference type="EMBL" id="UINC01112334">
    <property type="protein sequence ID" value="SVC81202.1"/>
    <property type="molecule type" value="Genomic_DNA"/>
</dbReference>
<dbReference type="AlphaFoldDB" id="A0A382Q9K4"/>
<dbReference type="PANTHER" id="PTHR36117">
    <property type="entry name" value="4-HYDROXYPHENYLACETATE 3-MONOOXYGENASE-RELATED"/>
    <property type="match status" value="1"/>
</dbReference>
<dbReference type="Gene3D" id="2.40.110.10">
    <property type="entry name" value="Butyryl-CoA Dehydrogenase, subunit A, domain 2"/>
    <property type="match status" value="1"/>
</dbReference>
<feature type="domain" description="HpaB/PvcC/4-BUDH N-terminal" evidence="5">
    <location>
        <begin position="1"/>
        <end position="252"/>
    </location>
</feature>
<evidence type="ECO:0000256" key="1">
    <source>
        <dbReference type="ARBA" id="ARBA00022630"/>
    </source>
</evidence>
<accession>A0A382Q9K4</accession>
<evidence type="ECO:0000256" key="2">
    <source>
        <dbReference type="ARBA" id="ARBA00022827"/>
    </source>
</evidence>
<dbReference type="GO" id="GO:0016627">
    <property type="term" value="F:oxidoreductase activity, acting on the CH-CH group of donors"/>
    <property type="evidence" value="ECO:0007669"/>
    <property type="project" value="InterPro"/>
</dbReference>
<gene>
    <name evidence="6" type="ORF">METZ01_LOCUS334056</name>
</gene>
<organism evidence="6">
    <name type="scientific">marine metagenome</name>
    <dbReference type="NCBI Taxonomy" id="408172"/>
    <lineage>
        <taxon>unclassified sequences</taxon>
        <taxon>metagenomes</taxon>
        <taxon>ecological metagenomes</taxon>
    </lineage>
</organism>
<keyword evidence="2" id="KW-0274">FAD</keyword>
<dbReference type="InterPro" id="IPR004925">
    <property type="entry name" value="HpaB/PvcC/4-BUDH"/>
</dbReference>
<feature type="non-terminal residue" evidence="6">
    <location>
        <position position="1"/>
    </location>
</feature>
<evidence type="ECO:0000256" key="3">
    <source>
        <dbReference type="ARBA" id="ARBA00023002"/>
    </source>
</evidence>
<dbReference type="InterPro" id="IPR009100">
    <property type="entry name" value="AcylCoA_DH/oxidase_NM_dom_sf"/>
</dbReference>
<proteinExistence type="predicted"/>
<dbReference type="SUPFAM" id="SSF47203">
    <property type="entry name" value="Acyl-CoA dehydrogenase C-terminal domain-like"/>
    <property type="match status" value="1"/>
</dbReference>
<feature type="domain" description="HpaB/PvcC/4-BUDH C-terminal" evidence="4">
    <location>
        <begin position="261"/>
        <end position="333"/>
    </location>
</feature>
<dbReference type="Gene3D" id="1.20.140.10">
    <property type="entry name" value="Butyryl-CoA Dehydrogenase, subunit A, domain 3"/>
    <property type="match status" value="1"/>
</dbReference>
<keyword evidence="1" id="KW-0285">Flavoprotein</keyword>
<dbReference type="SUPFAM" id="SSF56645">
    <property type="entry name" value="Acyl-CoA dehydrogenase NM domain-like"/>
    <property type="match status" value="1"/>
</dbReference>
<dbReference type="Pfam" id="PF11794">
    <property type="entry name" value="HpaB_N"/>
    <property type="match status" value="1"/>
</dbReference>
<sequence length="335" mass="37823">EGERVDDVTTHPKLARMANTLASIYDIQVSPEHHDVMTFKSPSSGEPIARSFMIPETQEDLLERRKALEAVAHWSYGMLGRTPDYVNIQLTAMRQAAHVYGQKDKRFSDNIIRYYEYVRENDLCLTHTFGHPQVNRALPISDLPDPYVALGAVDTNSEGIIVRGAKLLATLAPFSDEIFSPVYRPLRPDAEEDKKYCIGFAIPVNTPGLKFICRQSYDRGDSLYDYPLSGQYDEMDALAVFDDVLIPWDRVFAYEDIELANHTLQEVAMWRHYMQQVAVKSIAKLEFILGITHGIAEGIGITGFGHVQEKISEIIDTLETVRSYMRAAEADAGPF</sequence>
<dbReference type="InterPro" id="IPR036250">
    <property type="entry name" value="AcylCo_DH-like_C"/>
</dbReference>
<dbReference type="InterPro" id="IPR024674">
    <property type="entry name" value="HpaB/PvcC/4-BUDH_N"/>
</dbReference>